<gene>
    <name evidence="2" type="ORF">MNBD_GAMMA22-220</name>
</gene>
<feature type="transmembrane region" description="Helical" evidence="1">
    <location>
        <begin position="189"/>
        <end position="211"/>
    </location>
</feature>
<evidence type="ECO:0008006" key="3">
    <source>
        <dbReference type="Google" id="ProtNLM"/>
    </source>
</evidence>
<dbReference type="AlphaFoldDB" id="A0A3B0ZP08"/>
<feature type="transmembrane region" description="Helical" evidence="1">
    <location>
        <begin position="223"/>
        <end position="240"/>
    </location>
</feature>
<keyword evidence="1" id="KW-0472">Membrane</keyword>
<name>A0A3B0ZP08_9ZZZZ</name>
<feature type="transmembrane region" description="Helical" evidence="1">
    <location>
        <begin position="99"/>
        <end position="118"/>
    </location>
</feature>
<feature type="transmembrane region" description="Helical" evidence="1">
    <location>
        <begin position="146"/>
        <end position="169"/>
    </location>
</feature>
<dbReference type="EMBL" id="UOFS01000004">
    <property type="protein sequence ID" value="VAW90910.1"/>
    <property type="molecule type" value="Genomic_DNA"/>
</dbReference>
<accession>A0A3B0ZP08</accession>
<evidence type="ECO:0000256" key="1">
    <source>
        <dbReference type="SAM" id="Phobius"/>
    </source>
</evidence>
<feature type="transmembrane region" description="Helical" evidence="1">
    <location>
        <begin position="63"/>
        <end position="87"/>
    </location>
</feature>
<keyword evidence="1" id="KW-1133">Transmembrane helix</keyword>
<sequence length="243" mass="28355">MEINTNINLISTLLLLAGIAGIFLSILLLRKKNNYANRFLAVFIFSVAITVIHHYLIDTNTIYYVPILIAIILPLEFIFPPALYLYVRIMTDKTNTIKKYQLHFLPALIGIILLIPFYQLDFITKLTIIQNHFNQSLLPGLFHSTFPIFVTTTTIQALVYTVLIFKLLFFHHHKVAHYYSYRKNNTLSWLRNFMVVLVVFWLIASIVNYFYKQNTVPFNIDQLLYIFSAIAIIYIAIMGLRQP</sequence>
<reference evidence="2" key="1">
    <citation type="submission" date="2018-06" db="EMBL/GenBank/DDBJ databases">
        <authorList>
            <person name="Zhirakovskaya E."/>
        </authorList>
    </citation>
    <scope>NUCLEOTIDE SEQUENCE</scope>
</reference>
<evidence type="ECO:0000313" key="2">
    <source>
        <dbReference type="EMBL" id="VAW90910.1"/>
    </source>
</evidence>
<feature type="transmembrane region" description="Helical" evidence="1">
    <location>
        <begin position="6"/>
        <end position="27"/>
    </location>
</feature>
<organism evidence="2">
    <name type="scientific">hydrothermal vent metagenome</name>
    <dbReference type="NCBI Taxonomy" id="652676"/>
    <lineage>
        <taxon>unclassified sequences</taxon>
        <taxon>metagenomes</taxon>
        <taxon>ecological metagenomes</taxon>
    </lineage>
</organism>
<proteinExistence type="predicted"/>
<keyword evidence="1" id="KW-0812">Transmembrane</keyword>
<feature type="transmembrane region" description="Helical" evidence="1">
    <location>
        <begin position="39"/>
        <end position="57"/>
    </location>
</feature>
<protein>
    <recommendedName>
        <fullName evidence="3">Histidine kinase N-terminal 7TM region domain-containing protein</fullName>
    </recommendedName>
</protein>